<evidence type="ECO:0000256" key="9">
    <source>
        <dbReference type="SAM" id="Coils"/>
    </source>
</evidence>
<dbReference type="STRING" id="3088.A0A383VJB2"/>
<feature type="coiled-coil region" evidence="9">
    <location>
        <begin position="434"/>
        <end position="517"/>
    </location>
</feature>
<keyword evidence="3" id="KW-0547">Nucleotide-binding</keyword>
<reference evidence="12 13" key="1">
    <citation type="submission" date="2016-10" db="EMBL/GenBank/DDBJ databases">
        <authorList>
            <person name="Cai Z."/>
        </authorList>
    </citation>
    <scope>NUCLEOTIDE SEQUENCE [LARGE SCALE GENOMIC DNA]</scope>
</reference>
<accession>A0A383VJB2</accession>
<evidence type="ECO:0000256" key="4">
    <source>
        <dbReference type="ARBA" id="ARBA00022840"/>
    </source>
</evidence>
<keyword evidence="5 9" id="KW-0175">Coiled coil</keyword>
<proteinExistence type="inferred from homology"/>
<dbReference type="SUPFAM" id="SSF52540">
    <property type="entry name" value="P-loop containing nucleoside triphosphate hydrolases"/>
    <property type="match status" value="1"/>
</dbReference>
<dbReference type="GO" id="GO:0005634">
    <property type="term" value="C:nucleus"/>
    <property type="evidence" value="ECO:0007669"/>
    <property type="project" value="UniProtKB-SubCell"/>
</dbReference>
<evidence type="ECO:0000256" key="3">
    <source>
        <dbReference type="ARBA" id="ARBA00022741"/>
    </source>
</evidence>
<dbReference type="InterPro" id="IPR036277">
    <property type="entry name" value="SMC_hinge_sf"/>
</dbReference>
<sequence>MEVEHPKKRLMIREMVLENFKSYAGAQHVGPFHKCFSSVVGPNGSGKSNVIDAMLFVFGRRAKQLRFNKVAELIHNSTNHRNLERACVTVHFQEIIDLEGDDYEVIPGSEFTVARTANRNNTSDYYVSGKRMNVKEVTSLLKAKGIDLDNNRFLILQGEVEQISLMKPKAEEKGDTGLLEYLEDIIGTDRLIPQIEEEAKKLEEMNERRGTMVGKLKGVEKELSGLEGKKVEAEAYISKQAERLRCSILGNSINKHSDEAKLADSEAKATKFTERLAHERSKRGTFDKELKAVEAEHSAAEKALEAASRKAEAAATAMKELEQRDVKIRMDLKHLKTKRQKAQQKHKNESEQLATLEADVARWQAEIPADQAAAEQLGQQLEEAEAKLEALQDSIKGEVEAHHQAMSKVRAELAPWESQMAEVQSAIDVATSERDLLLKQQQEAKDRLAGAQEALAAAKRVAAEKEAEIQQISSDMEAQRGAAEQAKQQLEVCSQQEQQLEGQLRRLRTTCAGLKADSSSAASQSAVVKALLAARASGDIPGVYGRLGDLGAIDAKYDVAISTACTALDYIVVESTSDAQRCVELLRRQHLGVATCLILEKQKHLAAAMNERVSTPEGVPRLFDLVSVSDPKLRLAFWYALRHTLVADNLDQASRIAYGTRDKRFSRVVTMAGQLIAESGTMSGGGGKPRGGRMKLGNAAPRAAAADGKAAAKELAATEAQLAEVEGQLRQTRNERDAAEKALAAAQRALAQLELAAPKAAQVAKAKREEAADLQARLAELKAAAEVRSEHAARLTELSSQLAASTAQLAKLRASCAGLQKKVAGLQDKINNAGGEPLRKQKERVASLQSKQQEASGAATKKAVQLKAAGKQLDKLKKDLSKSSAEQEKLAGEVEAAMQSLNALTEEAGAVVAQQEEAGEAAQQLAAALQEVRERRDKKQEEVSVIASVEVELEAAIEKCRGAEKDLAKSLRELAKAIAAEQVELKKYQPDAEEYVVPVEQLEGGSAQEAFFRVTVLEEELRVMAPDLGAIQAYCDKEADFAARQAEYAQVTAERDEVRGRYDALRKSRLDGFMAGFNAISLKLKEMYQMITLGGDAELELVDTLDPFSEVVKSRGGAELELVDTLDPFSEGIVFSVRPPKKSWKHIANLSGGEKTLSSLSLVFALHHYKPTPLYVMDEIDAALDFKNVSIVGHYIKERTKNAQFVIISLRNNMFELADRLVGIYKTDNATKTVTINPHQFVVGGAAAGAAGKARGAAAAAAAAAGDAQEQQDQQQQGLQQQQLAVPVI</sequence>
<comment type="subcellular location">
    <subcellularLocation>
        <location evidence="1 8">Nucleus</location>
    </subcellularLocation>
</comment>
<dbReference type="Pfam" id="PF06470">
    <property type="entry name" value="SMC_hinge"/>
    <property type="match status" value="1"/>
</dbReference>
<evidence type="ECO:0000256" key="7">
    <source>
        <dbReference type="ARBA" id="ARBA00023242"/>
    </source>
</evidence>
<feature type="domain" description="SMC hinge" evidence="11">
    <location>
        <begin position="541"/>
        <end position="657"/>
    </location>
</feature>
<dbReference type="FunFam" id="1.20.1060.20:FF:000003">
    <property type="entry name" value="Structural maintenance of chromosomes 4"/>
    <property type="match status" value="1"/>
</dbReference>
<evidence type="ECO:0000256" key="1">
    <source>
        <dbReference type="ARBA" id="ARBA00004123"/>
    </source>
</evidence>
<evidence type="ECO:0000256" key="6">
    <source>
        <dbReference type="ARBA" id="ARBA00023067"/>
    </source>
</evidence>
<dbReference type="PANTHER" id="PTHR18937:SF172">
    <property type="entry name" value="STRUCTURAL MAINTENANCE OF CHROMOSOMES PROTEIN"/>
    <property type="match status" value="1"/>
</dbReference>
<dbReference type="FunFam" id="3.40.50.300:FF:000585">
    <property type="entry name" value="Structural maintenance of chromosomes 4"/>
    <property type="match status" value="1"/>
</dbReference>
<dbReference type="Proteomes" id="UP000256970">
    <property type="component" value="Unassembled WGS sequence"/>
</dbReference>
<dbReference type="Gene3D" id="1.10.287.1490">
    <property type="match status" value="2"/>
</dbReference>
<protein>
    <recommendedName>
        <fullName evidence="8">Structural maintenance of chromosomes protein</fullName>
    </recommendedName>
</protein>
<dbReference type="SMART" id="SM00968">
    <property type="entry name" value="SMC_hinge"/>
    <property type="match status" value="1"/>
</dbReference>
<dbReference type="InterPro" id="IPR003395">
    <property type="entry name" value="RecF/RecN/SMC_N"/>
</dbReference>
<feature type="region of interest" description="Disordered" evidence="10">
    <location>
        <begin position="680"/>
        <end position="701"/>
    </location>
</feature>
<evidence type="ECO:0000259" key="11">
    <source>
        <dbReference type="SMART" id="SM00968"/>
    </source>
</evidence>
<dbReference type="GO" id="GO:0000796">
    <property type="term" value="C:condensin complex"/>
    <property type="evidence" value="ECO:0007669"/>
    <property type="project" value="TreeGrafter"/>
</dbReference>
<dbReference type="PANTHER" id="PTHR18937">
    <property type="entry name" value="STRUCTURAL MAINTENANCE OF CHROMOSOMES SMC FAMILY MEMBER"/>
    <property type="match status" value="1"/>
</dbReference>
<dbReference type="InterPro" id="IPR010935">
    <property type="entry name" value="SMC_hinge"/>
</dbReference>
<dbReference type="GO" id="GO:0007076">
    <property type="term" value="P:mitotic chromosome condensation"/>
    <property type="evidence" value="ECO:0007669"/>
    <property type="project" value="TreeGrafter"/>
</dbReference>
<dbReference type="Gene3D" id="1.20.1060.20">
    <property type="match status" value="1"/>
</dbReference>
<keyword evidence="4" id="KW-0067">ATP-binding</keyword>
<feature type="coiled-coil region" evidence="9">
    <location>
        <begin position="290"/>
        <end position="401"/>
    </location>
</feature>
<dbReference type="EMBL" id="FNXT01000650">
    <property type="protein sequence ID" value="SZX65615.1"/>
    <property type="molecule type" value="Genomic_DNA"/>
</dbReference>
<feature type="coiled-coil region" evidence="9">
    <location>
        <begin position="708"/>
        <end position="829"/>
    </location>
</feature>
<dbReference type="GO" id="GO:0005524">
    <property type="term" value="F:ATP binding"/>
    <property type="evidence" value="ECO:0007669"/>
    <property type="project" value="UniProtKB-KW"/>
</dbReference>
<dbReference type="SUPFAM" id="SSF75553">
    <property type="entry name" value="Smc hinge domain"/>
    <property type="match status" value="1"/>
</dbReference>
<evidence type="ECO:0000313" key="13">
    <source>
        <dbReference type="Proteomes" id="UP000256970"/>
    </source>
</evidence>
<feature type="coiled-coil region" evidence="9">
    <location>
        <begin position="866"/>
        <end position="973"/>
    </location>
</feature>
<evidence type="ECO:0000256" key="10">
    <source>
        <dbReference type="SAM" id="MobiDB-lite"/>
    </source>
</evidence>
<dbReference type="Gene3D" id="3.30.70.1620">
    <property type="match status" value="1"/>
</dbReference>
<keyword evidence="6" id="KW-0226">DNA condensation</keyword>
<keyword evidence="7 8" id="KW-0539">Nucleus</keyword>
<evidence type="ECO:0000313" key="12">
    <source>
        <dbReference type="EMBL" id="SZX65615.1"/>
    </source>
</evidence>
<dbReference type="SUPFAM" id="SSF57997">
    <property type="entry name" value="Tropomyosin"/>
    <property type="match status" value="1"/>
</dbReference>
<evidence type="ECO:0000256" key="5">
    <source>
        <dbReference type="ARBA" id="ARBA00023054"/>
    </source>
</evidence>
<dbReference type="InterPro" id="IPR027417">
    <property type="entry name" value="P-loop_NTPase"/>
</dbReference>
<name>A0A383VJB2_TETOB</name>
<evidence type="ECO:0000256" key="2">
    <source>
        <dbReference type="ARBA" id="ARBA00006005"/>
    </source>
</evidence>
<organism evidence="12 13">
    <name type="scientific">Tetradesmus obliquus</name>
    <name type="common">Green alga</name>
    <name type="synonym">Acutodesmus obliquus</name>
    <dbReference type="NCBI Taxonomy" id="3088"/>
    <lineage>
        <taxon>Eukaryota</taxon>
        <taxon>Viridiplantae</taxon>
        <taxon>Chlorophyta</taxon>
        <taxon>core chlorophytes</taxon>
        <taxon>Chlorophyceae</taxon>
        <taxon>CS clade</taxon>
        <taxon>Sphaeropleales</taxon>
        <taxon>Scenedesmaceae</taxon>
        <taxon>Tetradesmus</taxon>
    </lineage>
</organism>
<dbReference type="PIRSF" id="PIRSF005719">
    <property type="entry name" value="SMC"/>
    <property type="match status" value="1"/>
</dbReference>
<gene>
    <name evidence="12" type="ORF">BQ4739_LOCUS6092</name>
</gene>
<dbReference type="Gene3D" id="3.40.50.300">
    <property type="entry name" value="P-loop containing nucleotide triphosphate hydrolases"/>
    <property type="match status" value="2"/>
</dbReference>
<dbReference type="GO" id="GO:0016887">
    <property type="term" value="F:ATP hydrolysis activity"/>
    <property type="evidence" value="ECO:0007669"/>
    <property type="project" value="InterPro"/>
</dbReference>
<dbReference type="InterPro" id="IPR024704">
    <property type="entry name" value="SMC"/>
</dbReference>
<dbReference type="Pfam" id="PF02463">
    <property type="entry name" value="SMC_N"/>
    <property type="match status" value="1"/>
</dbReference>
<evidence type="ECO:0000256" key="8">
    <source>
        <dbReference type="PIRNR" id="PIRNR005719"/>
    </source>
</evidence>
<comment type="similarity">
    <text evidence="2">Belongs to the SMC family. SMC4 subfamily.</text>
</comment>
<keyword evidence="13" id="KW-1185">Reference proteome</keyword>